<comment type="subcellular location">
    <subcellularLocation>
        <location evidence="1">Membrane</location>
        <topology evidence="1">Multi-pass membrane protein</topology>
    </subcellularLocation>
</comment>
<organism evidence="10 11">
    <name type="scientific">Ditylenchus destructor</name>
    <dbReference type="NCBI Taxonomy" id="166010"/>
    <lineage>
        <taxon>Eukaryota</taxon>
        <taxon>Metazoa</taxon>
        <taxon>Ecdysozoa</taxon>
        <taxon>Nematoda</taxon>
        <taxon>Chromadorea</taxon>
        <taxon>Rhabditida</taxon>
        <taxon>Tylenchina</taxon>
        <taxon>Tylenchomorpha</taxon>
        <taxon>Sphaerularioidea</taxon>
        <taxon>Anguinidae</taxon>
        <taxon>Anguininae</taxon>
        <taxon>Ditylenchus</taxon>
    </lineage>
</organism>
<evidence type="ECO:0000256" key="5">
    <source>
        <dbReference type="ARBA" id="ARBA00022989"/>
    </source>
</evidence>
<feature type="transmembrane region" description="Helical" evidence="9">
    <location>
        <begin position="241"/>
        <end position="261"/>
    </location>
</feature>
<proteinExistence type="inferred from homology"/>
<comment type="function">
    <text evidence="7">Aquaglyceroporin that may modulate the water content and osmolytes during anhydrobiosis.</text>
</comment>
<evidence type="ECO:0000256" key="7">
    <source>
        <dbReference type="ARBA" id="ARBA00045280"/>
    </source>
</evidence>
<feature type="transmembrane region" description="Helical" evidence="9">
    <location>
        <begin position="56"/>
        <end position="75"/>
    </location>
</feature>
<dbReference type="AlphaFoldDB" id="A0AAD4R680"/>
<dbReference type="GO" id="GO:0016323">
    <property type="term" value="C:basolateral plasma membrane"/>
    <property type="evidence" value="ECO:0007669"/>
    <property type="project" value="TreeGrafter"/>
</dbReference>
<evidence type="ECO:0000256" key="1">
    <source>
        <dbReference type="ARBA" id="ARBA00004141"/>
    </source>
</evidence>
<dbReference type="NCBIfam" id="TIGR00861">
    <property type="entry name" value="MIP"/>
    <property type="match status" value="1"/>
</dbReference>
<gene>
    <name evidence="10" type="ORF">DdX_09633</name>
</gene>
<keyword evidence="3 8" id="KW-0813">Transport</keyword>
<keyword evidence="4 8" id="KW-0812">Transmembrane</keyword>
<evidence type="ECO:0000256" key="4">
    <source>
        <dbReference type="ARBA" id="ARBA00022692"/>
    </source>
</evidence>
<dbReference type="PANTHER" id="PTHR43829">
    <property type="entry name" value="AQUAPORIN OR AQUAGLYCEROPORIN RELATED"/>
    <property type="match status" value="1"/>
</dbReference>
<feature type="transmembrane region" description="Helical" evidence="9">
    <location>
        <begin position="21"/>
        <end position="44"/>
    </location>
</feature>
<dbReference type="GO" id="GO:0015250">
    <property type="term" value="F:water channel activity"/>
    <property type="evidence" value="ECO:0007669"/>
    <property type="project" value="TreeGrafter"/>
</dbReference>
<dbReference type="Pfam" id="PF00230">
    <property type="entry name" value="MIP"/>
    <property type="match status" value="1"/>
</dbReference>
<feature type="transmembrane region" description="Helical" evidence="9">
    <location>
        <begin position="160"/>
        <end position="179"/>
    </location>
</feature>
<comment type="similarity">
    <text evidence="2 8">Belongs to the MIP/aquaporin (TC 1.A.8) family.</text>
</comment>
<dbReference type="CDD" id="cd00333">
    <property type="entry name" value="MIP"/>
    <property type="match status" value="1"/>
</dbReference>
<dbReference type="InterPro" id="IPR023271">
    <property type="entry name" value="Aquaporin-like"/>
</dbReference>
<keyword evidence="6 9" id="KW-0472">Membrane</keyword>
<protein>
    <submittedName>
        <fullName evidence="10">Major intrinsic protein domain-containing protein</fullName>
    </submittedName>
</protein>
<dbReference type="InterPro" id="IPR050363">
    <property type="entry name" value="MIP/Aquaporin"/>
</dbReference>
<dbReference type="GO" id="GO:0015254">
    <property type="term" value="F:glycerol channel activity"/>
    <property type="evidence" value="ECO:0007669"/>
    <property type="project" value="TreeGrafter"/>
</dbReference>
<comment type="caution">
    <text evidence="10">The sequence shown here is derived from an EMBL/GenBank/DDBJ whole genome shotgun (WGS) entry which is preliminary data.</text>
</comment>
<keyword evidence="5 9" id="KW-1133">Transmembrane helix</keyword>
<feature type="transmembrane region" description="Helical" evidence="9">
    <location>
        <begin position="191"/>
        <end position="209"/>
    </location>
</feature>
<name>A0AAD4R680_9BILA</name>
<evidence type="ECO:0000256" key="3">
    <source>
        <dbReference type="ARBA" id="ARBA00022448"/>
    </source>
</evidence>
<keyword evidence="11" id="KW-1185">Reference proteome</keyword>
<accession>A0AAD4R680</accession>
<evidence type="ECO:0000313" key="10">
    <source>
        <dbReference type="EMBL" id="KAI1712541.1"/>
    </source>
</evidence>
<dbReference type="PANTHER" id="PTHR43829:SF5">
    <property type="entry name" value="AQUAPORIN-9"/>
    <property type="match status" value="1"/>
</dbReference>
<reference evidence="10" key="1">
    <citation type="submission" date="2022-01" db="EMBL/GenBank/DDBJ databases">
        <title>Genome Sequence Resource for Two Populations of Ditylenchus destructor, the Migratory Endoparasitic Phytonematode.</title>
        <authorList>
            <person name="Zhang H."/>
            <person name="Lin R."/>
            <person name="Xie B."/>
        </authorList>
    </citation>
    <scope>NUCLEOTIDE SEQUENCE</scope>
    <source>
        <strain evidence="10">BazhouSP</strain>
    </source>
</reference>
<evidence type="ECO:0000256" key="8">
    <source>
        <dbReference type="RuleBase" id="RU000477"/>
    </source>
</evidence>
<dbReference type="Gene3D" id="1.20.1080.10">
    <property type="entry name" value="Glycerol uptake facilitator protein"/>
    <property type="match status" value="1"/>
</dbReference>
<dbReference type="PROSITE" id="PS00221">
    <property type="entry name" value="MIP"/>
    <property type="match status" value="1"/>
</dbReference>
<sequence length="305" mass="33548">MAIVEEFPERLRRRFRVRNPLLVNLLSEFFATTLLLCAGTGIVLQHVLSEGKLNTWTHVHLGWGFLVALCVYGTFKTSGGHMNPAVSLAMCTLGKLSLVHFFYYSIVQTIAAFLGSGLTYWAYADQIQNFTGGIRTITGNKATAGLFCSFPKEHISHSSAFLDQVIGTALLCLFIAAIIDKRNKIPTGLQPLFFGLGLFVVGSSYGMMLGNPINPARDFGPRLFAFVFGGYGWEVFSYHNYYFWIPIVAPLFGGPLGVWLYQLFVGIHIPDDTPSNLGLMDLPTLEVNGIKSSCSELEPLSENGA</sequence>
<feature type="transmembrane region" description="Helical" evidence="9">
    <location>
        <begin position="96"/>
        <end position="123"/>
    </location>
</feature>
<evidence type="ECO:0000313" key="11">
    <source>
        <dbReference type="Proteomes" id="UP001201812"/>
    </source>
</evidence>
<evidence type="ECO:0000256" key="6">
    <source>
        <dbReference type="ARBA" id="ARBA00023136"/>
    </source>
</evidence>
<dbReference type="InterPro" id="IPR022357">
    <property type="entry name" value="MIP_CS"/>
</dbReference>
<evidence type="ECO:0000256" key="9">
    <source>
        <dbReference type="SAM" id="Phobius"/>
    </source>
</evidence>
<dbReference type="SUPFAM" id="SSF81338">
    <property type="entry name" value="Aquaporin-like"/>
    <property type="match status" value="1"/>
</dbReference>
<dbReference type="InterPro" id="IPR000425">
    <property type="entry name" value="MIP"/>
</dbReference>
<dbReference type="PRINTS" id="PR00783">
    <property type="entry name" value="MINTRINSICP"/>
</dbReference>
<dbReference type="EMBL" id="JAKKPZ010000018">
    <property type="protein sequence ID" value="KAI1712541.1"/>
    <property type="molecule type" value="Genomic_DNA"/>
</dbReference>
<evidence type="ECO:0000256" key="2">
    <source>
        <dbReference type="ARBA" id="ARBA00006175"/>
    </source>
</evidence>
<dbReference type="Proteomes" id="UP001201812">
    <property type="component" value="Unassembled WGS sequence"/>
</dbReference>